<dbReference type="Proteomes" id="UP000651050">
    <property type="component" value="Unassembled WGS sequence"/>
</dbReference>
<proteinExistence type="predicted"/>
<dbReference type="EMBL" id="JADWYS010000001">
    <property type="protein sequence ID" value="MBG9390626.1"/>
    <property type="molecule type" value="Genomic_DNA"/>
</dbReference>
<keyword evidence="1" id="KW-0472">Membrane</keyword>
<reference evidence="3" key="1">
    <citation type="submission" date="2020-11" db="EMBL/GenBank/DDBJ databases">
        <title>Bacterial whole genome sequence for Caenimonas sp. DR4.4.</title>
        <authorList>
            <person name="Le V."/>
            <person name="Ko S.-R."/>
            <person name="Ahn C.-Y."/>
            <person name="Oh H.-M."/>
        </authorList>
    </citation>
    <scope>NUCLEOTIDE SEQUENCE</scope>
    <source>
        <strain evidence="3">DR4.4</strain>
    </source>
</reference>
<evidence type="ECO:0000256" key="1">
    <source>
        <dbReference type="SAM" id="Phobius"/>
    </source>
</evidence>
<accession>A0A931H8K8</accession>
<sequence length="110" mass="11888">MYRRLARASFWICAAAVLYLALTPAPPVKVSDWDKVNHAFAFAVLGVLGWTGWTTRPRTIAACLFAYGCAIEVLQSFTETRTGDWKDVVADAAGLLIAAAVVAAFAPRRA</sequence>
<dbReference type="PANTHER" id="PTHR28008">
    <property type="entry name" value="DOMAIN PROTEIN, PUTATIVE (AFU_ORTHOLOGUE AFUA_3G10980)-RELATED"/>
    <property type="match status" value="1"/>
</dbReference>
<feature type="transmembrane region" description="Helical" evidence="1">
    <location>
        <begin position="60"/>
        <end position="77"/>
    </location>
</feature>
<keyword evidence="4" id="KW-1185">Reference proteome</keyword>
<feature type="domain" description="VanZ-like" evidence="2">
    <location>
        <begin position="36"/>
        <end position="103"/>
    </location>
</feature>
<keyword evidence="1" id="KW-1133">Transmembrane helix</keyword>
<dbReference type="Pfam" id="PF04892">
    <property type="entry name" value="VanZ"/>
    <property type="match status" value="1"/>
</dbReference>
<dbReference type="RefSeq" id="WP_196988355.1">
    <property type="nucleotide sequence ID" value="NZ_JADWYS010000001.1"/>
</dbReference>
<protein>
    <submittedName>
        <fullName evidence="3">VanZ family protein</fullName>
    </submittedName>
</protein>
<evidence type="ECO:0000313" key="3">
    <source>
        <dbReference type="EMBL" id="MBG9390626.1"/>
    </source>
</evidence>
<dbReference type="PANTHER" id="PTHR28008:SF1">
    <property type="entry name" value="DOMAIN PROTEIN, PUTATIVE (AFU_ORTHOLOGUE AFUA_3G10980)-RELATED"/>
    <property type="match status" value="1"/>
</dbReference>
<comment type="caution">
    <text evidence="3">The sequence shown here is derived from an EMBL/GenBank/DDBJ whole genome shotgun (WGS) entry which is preliminary data.</text>
</comment>
<organism evidence="3 4">
    <name type="scientific">Caenimonas aquaedulcis</name>
    <dbReference type="NCBI Taxonomy" id="2793270"/>
    <lineage>
        <taxon>Bacteria</taxon>
        <taxon>Pseudomonadati</taxon>
        <taxon>Pseudomonadota</taxon>
        <taxon>Betaproteobacteria</taxon>
        <taxon>Burkholderiales</taxon>
        <taxon>Comamonadaceae</taxon>
        <taxon>Caenimonas</taxon>
    </lineage>
</organism>
<dbReference type="AlphaFoldDB" id="A0A931H8K8"/>
<gene>
    <name evidence="3" type="ORF">I5803_21525</name>
</gene>
<evidence type="ECO:0000259" key="2">
    <source>
        <dbReference type="Pfam" id="PF04892"/>
    </source>
</evidence>
<dbReference type="NCBIfam" id="NF037970">
    <property type="entry name" value="vanZ_1"/>
    <property type="match status" value="1"/>
</dbReference>
<feature type="transmembrane region" description="Helical" evidence="1">
    <location>
        <begin position="37"/>
        <end position="53"/>
    </location>
</feature>
<dbReference type="InterPro" id="IPR006976">
    <property type="entry name" value="VanZ-like"/>
</dbReference>
<name>A0A931H8K8_9BURK</name>
<evidence type="ECO:0000313" key="4">
    <source>
        <dbReference type="Proteomes" id="UP000651050"/>
    </source>
</evidence>
<keyword evidence="1" id="KW-0812">Transmembrane</keyword>
<feature type="transmembrane region" description="Helical" evidence="1">
    <location>
        <begin position="89"/>
        <end position="106"/>
    </location>
</feature>